<evidence type="ECO:0000256" key="5">
    <source>
        <dbReference type="RuleBase" id="RU003845"/>
    </source>
</evidence>
<dbReference type="SMART" id="SM00233">
    <property type="entry name" value="PH"/>
    <property type="match status" value="1"/>
</dbReference>
<dbReference type="PANTHER" id="PTHR10972">
    <property type="entry name" value="OXYSTEROL-BINDING PROTEIN-RELATED"/>
    <property type="match status" value="1"/>
</dbReference>
<dbReference type="PROSITE" id="PS50003">
    <property type="entry name" value="PH_DOMAIN"/>
    <property type="match status" value="1"/>
</dbReference>
<evidence type="ECO:0000313" key="9">
    <source>
        <dbReference type="Proteomes" id="UP001303046"/>
    </source>
</evidence>
<accession>A0ABR1BPF7</accession>
<evidence type="ECO:0000259" key="7">
    <source>
        <dbReference type="PROSITE" id="PS50003"/>
    </source>
</evidence>
<feature type="compositionally biased region" description="Basic and acidic residues" evidence="6">
    <location>
        <begin position="179"/>
        <end position="190"/>
    </location>
</feature>
<dbReference type="Pfam" id="PF00169">
    <property type="entry name" value="PH"/>
    <property type="match status" value="1"/>
</dbReference>
<dbReference type="InterPro" id="IPR018494">
    <property type="entry name" value="Oxysterol-bd_CS"/>
</dbReference>
<dbReference type="SUPFAM" id="SSF50729">
    <property type="entry name" value="PH domain-like"/>
    <property type="match status" value="1"/>
</dbReference>
<dbReference type="EMBL" id="JAVFWL010000001">
    <property type="protein sequence ID" value="KAK6726854.1"/>
    <property type="molecule type" value="Genomic_DNA"/>
</dbReference>
<dbReference type="InterPro" id="IPR037239">
    <property type="entry name" value="OSBP_sf"/>
</dbReference>
<dbReference type="InterPro" id="IPR001849">
    <property type="entry name" value="PH_domain"/>
</dbReference>
<dbReference type="SUPFAM" id="SSF144000">
    <property type="entry name" value="Oxysterol-binding protein-like"/>
    <property type="match status" value="1"/>
</dbReference>
<evidence type="ECO:0000256" key="3">
    <source>
        <dbReference type="ARBA" id="ARBA00023121"/>
    </source>
</evidence>
<comment type="similarity">
    <text evidence="4">Belongs to the OSBP family.</text>
</comment>
<sequence length="679" mass="77373">MEGPLSKWTNMVHGWQYRWFRLEEDALLYYTSREKMLKGQQRGCMRLHGAVVGIDGENNSLFTVTVDGKVFHLQGRDEKERNHWVRALESVIRDCGGYRKTPKNKESASEALKHKIVEADQHLSDIILQVRGLESLREHASEKERKNVDELITSSNKLMDTVKHAIILLQMARNKIEVPDDVRKEDKENVNHGSDGGGDVPVKASDADNDRYASTSKPTTAASEVAQKSKVPPQYVPPISYSRSSSPKRSVLSDEEEFYDADEELIDLDKTEVTIPDGPMRDMSYEEAESFDFGDAHEDFDAIYDNAEEHDVGNVQQEHGSVLVHLLSQVSIGMDLTKVTLPTFILERRSLLEMYADFFAHPDAFVITVDLESPQERFVSVVKYYLNAFYAARKSGVAKKPYNPILGETFRCRYNVPGLPPSGKKTDSGPFPGSDENQLTFIAEQVSHHPPVSAFYAEHPSKHISFHAHIYTKSSFLGLSIGVANIGCGTVILHDYNEQYTVTFPSGYGRSIMSTPWVELGGKVKITCEKTGYYADIDFLTKPFFGGKPHRIQGNLYREGNKKPFMTVRGEWNSIIMAKPAYGDEYLFIDVRAQPEMKKECVPVMQQSERESRRLWRHVTAALLRNRINIATTAKRMIEQRQRAEAKQRLESGERWRTRFFSLAPDERWLYNEPLENRI</sequence>
<reference evidence="8 9" key="1">
    <citation type="submission" date="2023-08" db="EMBL/GenBank/DDBJ databases">
        <title>A Necator americanus chromosomal reference genome.</title>
        <authorList>
            <person name="Ilik V."/>
            <person name="Petrzelkova K.J."/>
            <person name="Pardy F."/>
            <person name="Fuh T."/>
            <person name="Niatou-Singa F.S."/>
            <person name="Gouil Q."/>
            <person name="Baker L."/>
            <person name="Ritchie M.E."/>
            <person name="Jex A.R."/>
            <person name="Gazzola D."/>
            <person name="Li H."/>
            <person name="Toshio Fujiwara R."/>
            <person name="Zhan B."/>
            <person name="Aroian R.V."/>
            <person name="Pafco B."/>
            <person name="Schwarz E.M."/>
        </authorList>
    </citation>
    <scope>NUCLEOTIDE SEQUENCE [LARGE SCALE GENOMIC DNA]</scope>
    <source>
        <strain evidence="8 9">Aroian</strain>
        <tissue evidence="8">Whole animal</tissue>
    </source>
</reference>
<dbReference type="Gene3D" id="2.40.160.120">
    <property type="match status" value="1"/>
</dbReference>
<evidence type="ECO:0000256" key="6">
    <source>
        <dbReference type="SAM" id="MobiDB-lite"/>
    </source>
</evidence>
<proteinExistence type="inferred from homology"/>
<dbReference type="PANTHER" id="PTHR10972:SF200">
    <property type="entry name" value="OXYSTEROL-BINDING PROTEIN-RELATED PROTEIN 9"/>
    <property type="match status" value="1"/>
</dbReference>
<dbReference type="Proteomes" id="UP001303046">
    <property type="component" value="Unassembled WGS sequence"/>
</dbReference>
<name>A0ABR1BPF7_NECAM</name>
<keyword evidence="2 5" id="KW-0445">Lipid transport</keyword>
<organism evidence="8 9">
    <name type="scientific">Necator americanus</name>
    <name type="common">Human hookworm</name>
    <dbReference type="NCBI Taxonomy" id="51031"/>
    <lineage>
        <taxon>Eukaryota</taxon>
        <taxon>Metazoa</taxon>
        <taxon>Ecdysozoa</taxon>
        <taxon>Nematoda</taxon>
        <taxon>Chromadorea</taxon>
        <taxon>Rhabditida</taxon>
        <taxon>Rhabditina</taxon>
        <taxon>Rhabditomorpha</taxon>
        <taxon>Strongyloidea</taxon>
        <taxon>Ancylostomatidae</taxon>
        <taxon>Bunostominae</taxon>
        <taxon>Necator</taxon>
    </lineage>
</organism>
<dbReference type="Gene3D" id="2.30.29.30">
    <property type="entry name" value="Pleckstrin-homology domain (PH domain)/Phosphotyrosine-binding domain (PTB)"/>
    <property type="match status" value="1"/>
</dbReference>
<feature type="region of interest" description="Disordered" evidence="6">
    <location>
        <begin position="179"/>
        <end position="255"/>
    </location>
</feature>
<dbReference type="InterPro" id="IPR011993">
    <property type="entry name" value="PH-like_dom_sf"/>
</dbReference>
<evidence type="ECO:0000256" key="1">
    <source>
        <dbReference type="ARBA" id="ARBA00022448"/>
    </source>
</evidence>
<feature type="compositionally biased region" description="Polar residues" evidence="6">
    <location>
        <begin position="212"/>
        <end position="222"/>
    </location>
</feature>
<dbReference type="InterPro" id="IPR000648">
    <property type="entry name" value="Oxysterol-bd"/>
</dbReference>
<keyword evidence="9" id="KW-1185">Reference proteome</keyword>
<evidence type="ECO:0000256" key="2">
    <source>
        <dbReference type="ARBA" id="ARBA00023055"/>
    </source>
</evidence>
<dbReference type="Gene3D" id="1.10.287.2720">
    <property type="match status" value="1"/>
</dbReference>
<evidence type="ECO:0000313" key="8">
    <source>
        <dbReference type="EMBL" id="KAK6726854.1"/>
    </source>
</evidence>
<protein>
    <recommendedName>
        <fullName evidence="5">Oxysterol-binding protein</fullName>
    </recommendedName>
</protein>
<evidence type="ECO:0000256" key="4">
    <source>
        <dbReference type="RuleBase" id="RU003844"/>
    </source>
</evidence>
<gene>
    <name evidence="8" type="primary">Necator_chrI.g1011</name>
    <name evidence="8" type="ORF">RB195_004887</name>
</gene>
<dbReference type="PROSITE" id="PS01013">
    <property type="entry name" value="OSBP"/>
    <property type="match status" value="1"/>
</dbReference>
<keyword evidence="1 5" id="KW-0813">Transport</keyword>
<comment type="caution">
    <text evidence="8">The sequence shown here is derived from an EMBL/GenBank/DDBJ whole genome shotgun (WGS) entry which is preliminary data.</text>
</comment>
<dbReference type="Gene3D" id="3.30.70.3490">
    <property type="match status" value="1"/>
</dbReference>
<feature type="compositionally biased region" description="Low complexity" evidence="6">
    <location>
        <begin position="237"/>
        <end position="250"/>
    </location>
</feature>
<dbReference type="Pfam" id="PF01237">
    <property type="entry name" value="Oxysterol_BP"/>
    <property type="match status" value="1"/>
</dbReference>
<keyword evidence="3" id="KW-0446">Lipid-binding</keyword>
<feature type="domain" description="PH" evidence="7">
    <location>
        <begin position="1"/>
        <end position="93"/>
    </location>
</feature>